<dbReference type="EMBL" id="JAIXMP010000053">
    <property type="protein sequence ID" value="KAI9245248.1"/>
    <property type="molecule type" value="Genomic_DNA"/>
</dbReference>
<organism evidence="3 4">
    <name type="scientific">Phascolomyces articulosus</name>
    <dbReference type="NCBI Taxonomy" id="60185"/>
    <lineage>
        <taxon>Eukaryota</taxon>
        <taxon>Fungi</taxon>
        <taxon>Fungi incertae sedis</taxon>
        <taxon>Mucoromycota</taxon>
        <taxon>Mucoromycotina</taxon>
        <taxon>Mucoromycetes</taxon>
        <taxon>Mucorales</taxon>
        <taxon>Lichtheimiaceae</taxon>
        <taxon>Phascolomyces</taxon>
    </lineage>
</organism>
<sequence length="423" mass="49008">MLAATRTSDERPVLSIMELKNLDTLFDKNRHLINCNNGQCNKSQIRRNDKDKNINPPQTKFRCRTCTKTFTAYEMQQILRKIEEGGTIDTPTTQDMNFMFSDANNQGDTMTQIMLELKNQRERLDQHDTMYTELQRLRQELEQANAQIGALEETNRKLRQQITNMEQNKQPEIDHEFPPLMGVTQTTKHTNSQANQWAHPLRNRLKKAPVSPETQQRRIAAAARAFQLPSETHGFQYIYVPSRARQPTGQIRSNLRRFGVDNSRVLDIQYPSRQTIGLLVHNDYVSTLTEKLKSININTINFDPLDPKNINDPKLKDVPTEQKQQLAKELHYKRAQRSIQFIRAPIKFAVARAFHTYGWITLDELKTVLATKKPHRDDPEAAATNYRLNENDDDNMSDIIIGNNEQGQKRKQDDSESISSSEY</sequence>
<comment type="caution">
    <text evidence="3">The sequence shown here is derived from an EMBL/GenBank/DDBJ whole genome shotgun (WGS) entry which is preliminary data.</text>
</comment>
<protein>
    <submittedName>
        <fullName evidence="3">Uncharacterized protein</fullName>
    </submittedName>
</protein>
<accession>A0AAD5JMU6</accession>
<dbReference type="AlphaFoldDB" id="A0AAD5JMU6"/>
<reference evidence="3" key="2">
    <citation type="submission" date="2023-02" db="EMBL/GenBank/DDBJ databases">
        <authorList>
            <consortium name="DOE Joint Genome Institute"/>
            <person name="Mondo S.J."/>
            <person name="Chang Y."/>
            <person name="Wang Y."/>
            <person name="Ahrendt S."/>
            <person name="Andreopoulos W."/>
            <person name="Barry K."/>
            <person name="Beard J."/>
            <person name="Benny G.L."/>
            <person name="Blankenship S."/>
            <person name="Bonito G."/>
            <person name="Cuomo C."/>
            <person name="Desiro A."/>
            <person name="Gervers K.A."/>
            <person name="Hundley H."/>
            <person name="Kuo A."/>
            <person name="LaButti K."/>
            <person name="Lang B.F."/>
            <person name="Lipzen A."/>
            <person name="O'Donnell K."/>
            <person name="Pangilinan J."/>
            <person name="Reynolds N."/>
            <person name="Sandor L."/>
            <person name="Smith M.W."/>
            <person name="Tsang A."/>
            <person name="Grigoriev I.V."/>
            <person name="Stajich J.E."/>
            <person name="Spatafora J.W."/>
        </authorList>
    </citation>
    <scope>NUCLEOTIDE SEQUENCE</scope>
    <source>
        <strain evidence="3">RSA 2281</strain>
    </source>
</reference>
<evidence type="ECO:0000256" key="2">
    <source>
        <dbReference type="SAM" id="MobiDB-lite"/>
    </source>
</evidence>
<keyword evidence="1" id="KW-0175">Coiled coil</keyword>
<gene>
    <name evidence="3" type="ORF">BDA99DRAFT_448002</name>
</gene>
<proteinExistence type="predicted"/>
<evidence type="ECO:0000256" key="1">
    <source>
        <dbReference type="SAM" id="Coils"/>
    </source>
</evidence>
<name>A0AAD5JMU6_9FUNG</name>
<evidence type="ECO:0000313" key="4">
    <source>
        <dbReference type="Proteomes" id="UP001209540"/>
    </source>
</evidence>
<reference evidence="3" key="1">
    <citation type="journal article" date="2022" name="IScience">
        <title>Evolution of zygomycete secretomes and the origins of terrestrial fungal ecologies.</title>
        <authorList>
            <person name="Chang Y."/>
            <person name="Wang Y."/>
            <person name="Mondo S."/>
            <person name="Ahrendt S."/>
            <person name="Andreopoulos W."/>
            <person name="Barry K."/>
            <person name="Beard J."/>
            <person name="Benny G.L."/>
            <person name="Blankenship S."/>
            <person name="Bonito G."/>
            <person name="Cuomo C."/>
            <person name="Desiro A."/>
            <person name="Gervers K.A."/>
            <person name="Hundley H."/>
            <person name="Kuo A."/>
            <person name="LaButti K."/>
            <person name="Lang B.F."/>
            <person name="Lipzen A."/>
            <person name="O'Donnell K."/>
            <person name="Pangilinan J."/>
            <person name="Reynolds N."/>
            <person name="Sandor L."/>
            <person name="Smith M.E."/>
            <person name="Tsang A."/>
            <person name="Grigoriev I.V."/>
            <person name="Stajich J.E."/>
            <person name="Spatafora J.W."/>
        </authorList>
    </citation>
    <scope>NUCLEOTIDE SEQUENCE</scope>
    <source>
        <strain evidence="3">RSA 2281</strain>
    </source>
</reference>
<feature type="region of interest" description="Disordered" evidence="2">
    <location>
        <begin position="374"/>
        <end position="423"/>
    </location>
</feature>
<dbReference type="Proteomes" id="UP001209540">
    <property type="component" value="Unassembled WGS sequence"/>
</dbReference>
<keyword evidence="4" id="KW-1185">Reference proteome</keyword>
<evidence type="ECO:0000313" key="3">
    <source>
        <dbReference type="EMBL" id="KAI9245248.1"/>
    </source>
</evidence>
<feature type="coiled-coil region" evidence="1">
    <location>
        <begin position="117"/>
        <end position="168"/>
    </location>
</feature>